<keyword evidence="3 4" id="KW-0975">Bacterial flagellum</keyword>
<comment type="similarity">
    <text evidence="2 4">Belongs to the FliE family.</text>
</comment>
<dbReference type="GO" id="GO:0005198">
    <property type="term" value="F:structural molecule activity"/>
    <property type="evidence" value="ECO:0007669"/>
    <property type="project" value="UniProtKB-UniRule"/>
</dbReference>
<gene>
    <name evidence="4" type="primary">fliE</name>
    <name evidence="6" type="ORF">SAMN06295945_0670</name>
</gene>
<keyword evidence="6" id="KW-0966">Cell projection</keyword>
<organism evidence="6 7">
    <name type="scientific">Polynucleobacter meluiroseus</name>
    <dbReference type="NCBI Taxonomy" id="1938814"/>
    <lineage>
        <taxon>Bacteria</taxon>
        <taxon>Pseudomonadati</taxon>
        <taxon>Pseudomonadota</taxon>
        <taxon>Betaproteobacteria</taxon>
        <taxon>Burkholderiales</taxon>
        <taxon>Burkholderiaceae</taxon>
        <taxon>Polynucleobacter</taxon>
    </lineage>
</organism>
<dbReference type="Pfam" id="PF02049">
    <property type="entry name" value="FliE"/>
    <property type="match status" value="1"/>
</dbReference>
<sequence>MSVGAIDSGRIQAMLAQLKAASSAAPANLAAPIQGLDGIKGITNGDGPKTAPSIDFATALRSSLDQVNQHQAKAVELGKNFALGDDSVNLSDVMVATQKASLSFQATVQVRNKLVSAYHDIMNMQV</sequence>
<dbReference type="GO" id="GO:0071973">
    <property type="term" value="P:bacterial-type flagellum-dependent cell motility"/>
    <property type="evidence" value="ECO:0007669"/>
    <property type="project" value="InterPro"/>
</dbReference>
<dbReference type="PANTHER" id="PTHR34653:SF1">
    <property type="entry name" value="FLAGELLAR HOOK-BASAL BODY COMPLEX PROTEIN FLIE"/>
    <property type="match status" value="1"/>
</dbReference>
<accession>A0A240DZG5</accession>
<evidence type="ECO:0000313" key="7">
    <source>
        <dbReference type="Proteomes" id="UP000218069"/>
    </source>
</evidence>
<evidence type="ECO:0000256" key="1">
    <source>
        <dbReference type="ARBA" id="ARBA00004117"/>
    </source>
</evidence>
<dbReference type="OrthoDB" id="8909229at2"/>
<comment type="subcellular location">
    <subcellularLocation>
        <location evidence="1 4">Bacterial flagellum basal body</location>
    </subcellularLocation>
</comment>
<dbReference type="AlphaFoldDB" id="A0A240DZG5"/>
<dbReference type="HAMAP" id="MF_00724">
    <property type="entry name" value="FliE"/>
    <property type="match status" value="1"/>
</dbReference>
<evidence type="ECO:0000256" key="3">
    <source>
        <dbReference type="ARBA" id="ARBA00023143"/>
    </source>
</evidence>
<dbReference type="EMBL" id="OANS01000002">
    <property type="protein sequence ID" value="SNX28342.1"/>
    <property type="molecule type" value="Genomic_DNA"/>
</dbReference>
<dbReference type="RefSeq" id="WP_096672458.1">
    <property type="nucleotide sequence ID" value="NZ_OANS01000002.1"/>
</dbReference>
<protein>
    <recommendedName>
        <fullName evidence="4 5">Flagellar hook-basal body complex protein FliE</fullName>
    </recommendedName>
</protein>
<dbReference type="GO" id="GO:0009425">
    <property type="term" value="C:bacterial-type flagellum basal body"/>
    <property type="evidence" value="ECO:0007669"/>
    <property type="project" value="UniProtKB-SubCell"/>
</dbReference>
<keyword evidence="6" id="KW-0969">Cilium</keyword>
<evidence type="ECO:0000256" key="5">
    <source>
        <dbReference type="NCBIfam" id="TIGR00205"/>
    </source>
</evidence>
<reference evidence="7" key="1">
    <citation type="submission" date="2017-08" db="EMBL/GenBank/DDBJ databases">
        <authorList>
            <person name="Varghese N."/>
            <person name="Submissions S."/>
        </authorList>
    </citation>
    <scope>NUCLEOTIDE SEQUENCE [LARGE SCALE GENOMIC DNA]</scope>
    <source>
        <strain evidence="7">AP-Melu-1000-B4</strain>
    </source>
</reference>
<keyword evidence="6" id="KW-0282">Flagellum</keyword>
<dbReference type="GO" id="GO:0003774">
    <property type="term" value="F:cytoskeletal motor activity"/>
    <property type="evidence" value="ECO:0007669"/>
    <property type="project" value="InterPro"/>
</dbReference>
<evidence type="ECO:0000256" key="4">
    <source>
        <dbReference type="HAMAP-Rule" id="MF_00724"/>
    </source>
</evidence>
<dbReference type="Proteomes" id="UP000218069">
    <property type="component" value="Unassembled WGS sequence"/>
</dbReference>
<evidence type="ECO:0000256" key="2">
    <source>
        <dbReference type="ARBA" id="ARBA00009272"/>
    </source>
</evidence>
<dbReference type="PANTHER" id="PTHR34653">
    <property type="match status" value="1"/>
</dbReference>
<dbReference type="InterPro" id="IPR001624">
    <property type="entry name" value="FliE"/>
</dbReference>
<proteinExistence type="inferred from homology"/>
<keyword evidence="7" id="KW-1185">Reference proteome</keyword>
<dbReference type="NCBIfam" id="TIGR00205">
    <property type="entry name" value="fliE"/>
    <property type="match status" value="1"/>
</dbReference>
<dbReference type="PRINTS" id="PR01006">
    <property type="entry name" value="FLGHOOKFLIE"/>
</dbReference>
<evidence type="ECO:0000313" key="6">
    <source>
        <dbReference type="EMBL" id="SNX28342.1"/>
    </source>
</evidence>
<name>A0A240DZG5_9BURK</name>